<comment type="caution">
    <text evidence="13">The sequence shown here is derived from an EMBL/GenBank/DDBJ whole genome shotgun (WGS) entry which is preliminary data.</text>
</comment>
<evidence type="ECO:0000256" key="8">
    <source>
        <dbReference type="ARBA" id="ARBA00023175"/>
    </source>
</evidence>
<dbReference type="PROSITE" id="PS50005">
    <property type="entry name" value="TPR"/>
    <property type="match status" value="5"/>
</dbReference>
<dbReference type="SUPFAM" id="SSF52540">
    <property type="entry name" value="P-loop containing nucleoside triphosphate hydrolases"/>
    <property type="match status" value="1"/>
</dbReference>
<evidence type="ECO:0000256" key="4">
    <source>
        <dbReference type="ARBA" id="ARBA00022701"/>
    </source>
</evidence>
<sequence length="874" mass="100385">MNKTPNGKKNRSYGVGVKYWVKGLFKVLLELAEESEKWPSANTVIIENLKIDIFCENKVKGRVKRQDKQSITPEQVKEALNHYFSEFLEILEDKRKVKKGRGADVWEFKLTLWCEDLNGNLECFDQRWEAKYREWFPEDEDEENPPPPPNKIPHNLDKFPELRLFGRDFTELDQYLQNHSQVAITAMVVGMGGVGKTQLAIQYAKQYLSNYPGGICWLSAQGEPSLELVNFAITEFKLTIPDDWDLPTRLKYCYQQWKSGTVLLIFDDVNPDNYEKKVKLCLPPILPQFKVLFTTRQVLSQSWQKLTLDVLLPEAAKEFLEALITSEKVAKEPETAARLCEFLGYLPLALELVGRYLKRNSQLTLANILKLLEDKKLQHRALVKPSDPAMEYQYGVAAAFELSWEQLEADIQRKGCYLSLYGLAPIVVDVETIEDIEAQENWIIALNTLVDWHLLELLENTDNQYLFHPLVREFFHDKFAQFPPEEQQEYKDSFLALMIAIAETIEYRLTRNQIEIVSPWIPHLEEVAHHWIRDLSDGDLITPSNRLGYFYEGQGLSQQAESWYQQSQEVVQQRLGEEHPNYAITLNNLAGLYRAQGRYSEAEPLYQRALAIDETSLPPDHPSLATSLNNLAGLYESQGRYSEAEPLYQRALAIVETSLPPDHPQLATHLNNLAGLYRAQGRYSEAEPLYQRAMAINEKSLPPDHPSLATSLNNLAGLYESQGRYSEAEPLYQRALAIDETSLPPDHPDLAIDLNNLAGLYKSQGRYSEAEPLYQRAMAIKEKSLPPDHPRLATDLNNLAGLYESQGRYSEAEPLYIQALRILMQKLGENHPNTQTVWENYRTFLSQVLKEQRTEELSEELSLEIIREMLNGEG</sequence>
<evidence type="ECO:0000313" key="13">
    <source>
        <dbReference type="EMBL" id="GDZ94115.1"/>
    </source>
</evidence>
<dbReference type="Proteomes" id="UP000299794">
    <property type="component" value="Unassembled WGS sequence"/>
</dbReference>
<evidence type="ECO:0000256" key="3">
    <source>
        <dbReference type="ARBA" id="ARBA00022490"/>
    </source>
</evidence>
<keyword evidence="9" id="KW-0206">Cytoskeleton</keyword>
<dbReference type="GO" id="GO:0005874">
    <property type="term" value="C:microtubule"/>
    <property type="evidence" value="ECO:0007669"/>
    <property type="project" value="UniProtKB-KW"/>
</dbReference>
<dbReference type="PANTHER" id="PTHR45783:SF3">
    <property type="entry name" value="KINESIN LIGHT CHAIN"/>
    <property type="match status" value="1"/>
</dbReference>
<keyword evidence="6 10" id="KW-0802">TPR repeat</keyword>
<organism evidence="13 14">
    <name type="scientific">Planktothrix agardhii CCAP 1459/11A</name>
    <dbReference type="NCBI Taxonomy" id="282420"/>
    <lineage>
        <taxon>Bacteria</taxon>
        <taxon>Bacillati</taxon>
        <taxon>Cyanobacteriota</taxon>
        <taxon>Cyanophyceae</taxon>
        <taxon>Oscillatoriophycideae</taxon>
        <taxon>Oscillatoriales</taxon>
        <taxon>Microcoleaceae</taxon>
        <taxon>Planktothrix</taxon>
    </lineage>
</organism>
<dbReference type="Gene3D" id="1.25.40.10">
    <property type="entry name" value="Tetratricopeptide repeat domain"/>
    <property type="match status" value="3"/>
</dbReference>
<keyword evidence="5" id="KW-0677">Repeat</keyword>
<keyword evidence="4" id="KW-0493">Microtubule</keyword>
<dbReference type="GO" id="GO:0007018">
    <property type="term" value="P:microtubule-based movement"/>
    <property type="evidence" value="ECO:0007669"/>
    <property type="project" value="TreeGrafter"/>
</dbReference>
<evidence type="ECO:0000256" key="6">
    <source>
        <dbReference type="ARBA" id="ARBA00022803"/>
    </source>
</evidence>
<dbReference type="GO" id="GO:0005737">
    <property type="term" value="C:cytoplasm"/>
    <property type="evidence" value="ECO:0007669"/>
    <property type="project" value="TreeGrafter"/>
</dbReference>
<evidence type="ECO:0000256" key="5">
    <source>
        <dbReference type="ARBA" id="ARBA00022737"/>
    </source>
</evidence>
<evidence type="ECO:0000256" key="10">
    <source>
        <dbReference type="PROSITE-ProRule" id="PRU00339"/>
    </source>
</evidence>
<dbReference type="Pfam" id="PF13424">
    <property type="entry name" value="TPR_12"/>
    <property type="match status" value="3"/>
</dbReference>
<feature type="repeat" description="TPR" evidence="10">
    <location>
        <begin position="709"/>
        <end position="742"/>
    </location>
</feature>
<feature type="repeat" description="TPR" evidence="10">
    <location>
        <begin position="625"/>
        <end position="658"/>
    </location>
</feature>
<gene>
    <name evidence="13" type="ORF">PA905_20650</name>
</gene>
<protein>
    <submittedName>
        <fullName evidence="13">NB-ARC</fullName>
    </submittedName>
</protein>
<dbReference type="Pfam" id="PF00931">
    <property type="entry name" value="NB-ARC"/>
    <property type="match status" value="1"/>
</dbReference>
<proteinExistence type="inferred from homology"/>
<dbReference type="RefSeq" id="WP_141294290.1">
    <property type="nucleotide sequence ID" value="NZ_BJCD01000040.1"/>
</dbReference>
<dbReference type="PRINTS" id="PR00381">
    <property type="entry name" value="KINESINLIGHT"/>
</dbReference>
<reference evidence="14" key="1">
    <citation type="submission" date="2019-02" db="EMBL/GenBank/DDBJ databases">
        <title>Draft genome sequence of Planktothrix agardhii NIES-905.</title>
        <authorList>
            <person name="Yamaguchi H."/>
            <person name="Suzuki S."/>
            <person name="Kawachi M."/>
        </authorList>
    </citation>
    <scope>NUCLEOTIDE SEQUENCE [LARGE SCALE GENOMIC DNA]</scope>
    <source>
        <strain evidence="14">CCAP 1459/11A</strain>
    </source>
</reference>
<dbReference type="GO" id="GO:0043531">
    <property type="term" value="F:ADP binding"/>
    <property type="evidence" value="ECO:0007669"/>
    <property type="project" value="InterPro"/>
</dbReference>
<dbReference type="InterPro" id="IPR011990">
    <property type="entry name" value="TPR-like_helical_dom_sf"/>
</dbReference>
<keyword evidence="3" id="KW-0963">Cytoplasm</keyword>
<dbReference type="Pfam" id="PF13374">
    <property type="entry name" value="TPR_10"/>
    <property type="match status" value="1"/>
</dbReference>
<dbReference type="GO" id="GO:0005871">
    <property type="term" value="C:kinesin complex"/>
    <property type="evidence" value="ECO:0007669"/>
    <property type="project" value="InterPro"/>
</dbReference>
<dbReference type="InterPro" id="IPR002182">
    <property type="entry name" value="NB-ARC"/>
</dbReference>
<evidence type="ECO:0000259" key="11">
    <source>
        <dbReference type="Pfam" id="PF00931"/>
    </source>
</evidence>
<dbReference type="EMBL" id="BJCD01000040">
    <property type="protein sequence ID" value="GDZ94115.1"/>
    <property type="molecule type" value="Genomic_DNA"/>
</dbReference>
<comment type="subcellular location">
    <subcellularLocation>
        <location evidence="1">Cytoplasm</location>
        <location evidence="1">Cytoskeleton</location>
    </subcellularLocation>
</comment>
<dbReference type="GO" id="GO:0019894">
    <property type="term" value="F:kinesin binding"/>
    <property type="evidence" value="ECO:0007669"/>
    <property type="project" value="TreeGrafter"/>
</dbReference>
<feature type="repeat" description="TPR" evidence="10">
    <location>
        <begin position="583"/>
        <end position="616"/>
    </location>
</feature>
<dbReference type="SMART" id="SM00028">
    <property type="entry name" value="TPR"/>
    <property type="match status" value="7"/>
</dbReference>
<accession>A0A4P5ZVP3</accession>
<evidence type="ECO:0000256" key="1">
    <source>
        <dbReference type="ARBA" id="ARBA00004245"/>
    </source>
</evidence>
<feature type="domain" description="Effector-associated" evidence="12">
    <location>
        <begin position="18"/>
        <end position="129"/>
    </location>
</feature>
<dbReference type="AlphaFoldDB" id="A0A4P5ZVP3"/>
<keyword evidence="7" id="KW-0175">Coiled coil</keyword>
<evidence type="ECO:0000256" key="7">
    <source>
        <dbReference type="ARBA" id="ARBA00023054"/>
    </source>
</evidence>
<dbReference type="PANTHER" id="PTHR45783">
    <property type="entry name" value="KINESIN LIGHT CHAIN"/>
    <property type="match status" value="1"/>
</dbReference>
<dbReference type="InterPro" id="IPR027417">
    <property type="entry name" value="P-loop_NTPase"/>
</dbReference>
<evidence type="ECO:0000256" key="2">
    <source>
        <dbReference type="ARBA" id="ARBA00009622"/>
    </source>
</evidence>
<feature type="domain" description="NB-ARC" evidence="11">
    <location>
        <begin position="173"/>
        <end position="322"/>
    </location>
</feature>
<evidence type="ECO:0000259" key="12">
    <source>
        <dbReference type="Pfam" id="PF19959"/>
    </source>
</evidence>
<feature type="repeat" description="TPR" evidence="10">
    <location>
        <begin position="751"/>
        <end position="784"/>
    </location>
</feature>
<dbReference type="SUPFAM" id="SSF48452">
    <property type="entry name" value="TPR-like"/>
    <property type="match status" value="3"/>
</dbReference>
<evidence type="ECO:0000313" key="14">
    <source>
        <dbReference type="Proteomes" id="UP000299794"/>
    </source>
</evidence>
<dbReference type="Gene3D" id="3.40.50.300">
    <property type="entry name" value="P-loop containing nucleotide triphosphate hydrolases"/>
    <property type="match status" value="1"/>
</dbReference>
<keyword evidence="8" id="KW-0505">Motor protein</keyword>
<feature type="repeat" description="TPR" evidence="10">
    <location>
        <begin position="667"/>
        <end position="700"/>
    </location>
</feature>
<name>A0A4P5ZVP3_PLAAG</name>
<evidence type="ECO:0000256" key="9">
    <source>
        <dbReference type="ARBA" id="ARBA00023212"/>
    </source>
</evidence>
<dbReference type="InterPro" id="IPR002151">
    <property type="entry name" value="Kinesin_light"/>
</dbReference>
<dbReference type="InterPro" id="IPR045434">
    <property type="entry name" value="EAD4"/>
</dbReference>
<dbReference type="InterPro" id="IPR019734">
    <property type="entry name" value="TPR_rpt"/>
</dbReference>
<comment type="similarity">
    <text evidence="2">Belongs to the kinesin light chain family.</text>
</comment>
<dbReference type="Pfam" id="PF19959">
    <property type="entry name" value="EAD4"/>
    <property type="match status" value="1"/>
</dbReference>